<reference evidence="1 2" key="1">
    <citation type="journal article" date="2018" name="Arch. Microbiol.">
        <title>New insights into the metabolic potential of the phototrophic purple bacterium Rhodopila globiformis DSM 161(T) from its draft genome sequence and evidence for a vanadium-dependent nitrogenase.</title>
        <authorList>
            <person name="Imhoff J.F."/>
            <person name="Rahn T."/>
            <person name="Kunzel S."/>
            <person name="Neulinger S.C."/>
        </authorList>
    </citation>
    <scope>NUCLEOTIDE SEQUENCE [LARGE SCALE GENOMIC DNA]</scope>
    <source>
        <strain evidence="1 2">DSM 161</strain>
    </source>
</reference>
<organism evidence="1 2">
    <name type="scientific">Rhodopila globiformis</name>
    <name type="common">Rhodopseudomonas globiformis</name>
    <dbReference type="NCBI Taxonomy" id="1071"/>
    <lineage>
        <taxon>Bacteria</taxon>
        <taxon>Pseudomonadati</taxon>
        <taxon>Pseudomonadota</taxon>
        <taxon>Alphaproteobacteria</taxon>
        <taxon>Acetobacterales</taxon>
        <taxon>Acetobacteraceae</taxon>
        <taxon>Rhodopila</taxon>
    </lineage>
</organism>
<dbReference type="AlphaFoldDB" id="A0A2S6N2K7"/>
<sequence length="91" mass="10083">MKKKRTRRSAAGLPVMMAQLTATSWETIFHRTTMMAQGACSAAEYQRMVTEKVAAMQASALAAMTGRGHAAVLAPYLKRSRANARRLRRRS</sequence>
<keyword evidence="2" id="KW-1185">Reference proteome</keyword>
<evidence type="ECO:0000313" key="1">
    <source>
        <dbReference type="EMBL" id="PPQ28861.1"/>
    </source>
</evidence>
<gene>
    <name evidence="1" type="ORF">CCS01_23050</name>
</gene>
<evidence type="ECO:0000313" key="2">
    <source>
        <dbReference type="Proteomes" id="UP000239724"/>
    </source>
</evidence>
<protein>
    <submittedName>
        <fullName evidence="1">Uncharacterized protein</fullName>
    </submittedName>
</protein>
<accession>A0A2S6N2K7</accession>
<name>A0A2S6N2K7_RHOGL</name>
<proteinExistence type="predicted"/>
<dbReference type="Proteomes" id="UP000239724">
    <property type="component" value="Unassembled WGS sequence"/>
</dbReference>
<comment type="caution">
    <text evidence="1">The sequence shown here is derived from an EMBL/GenBank/DDBJ whole genome shotgun (WGS) entry which is preliminary data.</text>
</comment>
<dbReference type="EMBL" id="NHRY01000236">
    <property type="protein sequence ID" value="PPQ28861.1"/>
    <property type="molecule type" value="Genomic_DNA"/>
</dbReference>